<dbReference type="SUPFAM" id="SSF56672">
    <property type="entry name" value="DNA/RNA polymerases"/>
    <property type="match status" value="1"/>
</dbReference>
<dbReference type="Gene3D" id="1.10.340.70">
    <property type="match status" value="1"/>
</dbReference>
<evidence type="ECO:0000256" key="4">
    <source>
        <dbReference type="ARBA" id="ARBA00022722"/>
    </source>
</evidence>
<dbReference type="PANTHER" id="PTHR37984:SF5">
    <property type="entry name" value="PROTEIN NYNRIN-LIKE"/>
    <property type="match status" value="1"/>
</dbReference>
<dbReference type="GO" id="GO:0004519">
    <property type="term" value="F:endonuclease activity"/>
    <property type="evidence" value="ECO:0007669"/>
    <property type="project" value="UniProtKB-KW"/>
</dbReference>
<feature type="domain" description="Integrase catalytic" evidence="10">
    <location>
        <begin position="810"/>
        <end position="989"/>
    </location>
</feature>
<dbReference type="CDD" id="cd01647">
    <property type="entry name" value="RT_LTR"/>
    <property type="match status" value="1"/>
</dbReference>
<dbReference type="Pfam" id="PF17917">
    <property type="entry name" value="RT_RNaseH"/>
    <property type="match status" value="1"/>
</dbReference>
<reference evidence="12" key="1">
    <citation type="submission" date="2022-11" db="UniProtKB">
        <authorList>
            <consortium name="WormBaseParasite"/>
        </authorList>
    </citation>
    <scope>IDENTIFICATION</scope>
</reference>
<dbReference type="Gene3D" id="3.10.10.10">
    <property type="entry name" value="HIV Type 1 Reverse Transcriptase, subunit A, domain 1"/>
    <property type="match status" value="1"/>
</dbReference>
<dbReference type="InterPro" id="IPR043128">
    <property type="entry name" value="Rev_trsase/Diguanyl_cyclase"/>
</dbReference>
<dbReference type="PANTHER" id="PTHR37984">
    <property type="entry name" value="PROTEIN CBG26694"/>
    <property type="match status" value="1"/>
</dbReference>
<keyword evidence="11" id="KW-1185">Reference proteome</keyword>
<dbReference type="CDD" id="cd09274">
    <property type="entry name" value="RNase_HI_RT_Ty3"/>
    <property type="match status" value="1"/>
</dbReference>
<keyword evidence="2" id="KW-0808">Transferase</keyword>
<keyword evidence="7" id="KW-0695">RNA-directed DNA polymerase</keyword>
<dbReference type="InterPro" id="IPR001584">
    <property type="entry name" value="Integrase_cat-core"/>
</dbReference>
<dbReference type="InterPro" id="IPR000477">
    <property type="entry name" value="RT_dom"/>
</dbReference>
<dbReference type="SMART" id="SM00343">
    <property type="entry name" value="ZnF_C2HC"/>
    <property type="match status" value="2"/>
</dbReference>
<proteinExistence type="predicted"/>
<dbReference type="AlphaFoldDB" id="A0A914ENR5"/>
<dbReference type="InterPro" id="IPR041373">
    <property type="entry name" value="RT_RNaseH"/>
</dbReference>
<evidence type="ECO:0000256" key="6">
    <source>
        <dbReference type="ARBA" id="ARBA00022801"/>
    </source>
</evidence>
<dbReference type="GO" id="GO:0042575">
    <property type="term" value="C:DNA polymerase complex"/>
    <property type="evidence" value="ECO:0007669"/>
    <property type="project" value="UniProtKB-ARBA"/>
</dbReference>
<accession>A0A914ENR5</accession>
<dbReference type="Pfam" id="PF17921">
    <property type="entry name" value="Integrase_H2C2"/>
    <property type="match status" value="1"/>
</dbReference>
<dbReference type="InterPro" id="IPR043502">
    <property type="entry name" value="DNA/RNA_pol_sf"/>
</dbReference>
<dbReference type="InterPro" id="IPR001878">
    <property type="entry name" value="Znf_CCHC"/>
</dbReference>
<dbReference type="Gene3D" id="3.30.70.270">
    <property type="match status" value="1"/>
</dbReference>
<dbReference type="GO" id="GO:0003964">
    <property type="term" value="F:RNA-directed DNA polymerase activity"/>
    <property type="evidence" value="ECO:0007669"/>
    <property type="project" value="UniProtKB-KW"/>
</dbReference>
<dbReference type="FunFam" id="1.10.340.70:FF:000004">
    <property type="entry name" value="Retrovirus-related Pol polyprotein from transposon 297-like Protein"/>
    <property type="match status" value="1"/>
</dbReference>
<feature type="domain" description="Reverse transcriptase" evidence="9">
    <location>
        <begin position="257"/>
        <end position="449"/>
    </location>
</feature>
<dbReference type="Pfam" id="PF00078">
    <property type="entry name" value="RVT_1"/>
    <property type="match status" value="1"/>
</dbReference>
<protein>
    <recommendedName>
        <fullName evidence="1">RNA-directed DNA polymerase</fullName>
        <ecNumber evidence="1">2.7.7.49</ecNumber>
    </recommendedName>
</protein>
<dbReference type="InterPro" id="IPR041588">
    <property type="entry name" value="Integrase_H2C2"/>
</dbReference>
<evidence type="ECO:0000313" key="11">
    <source>
        <dbReference type="Proteomes" id="UP000887540"/>
    </source>
</evidence>
<keyword evidence="5" id="KW-0255">Endonuclease</keyword>
<dbReference type="EC" id="2.7.7.49" evidence="1"/>
<sequence>MAQHIQYRASRNPSRHSSRQTPQRRRKFSRPQASSRQSSSSAELCIYCGGGQHPRSKCRAANAVCNYCHKNGHFASVCNKRKTDEQPRKANTASVHSIIVQTGQSLNIDFNRRRRFFDIDLLPSGTAVWCSCKLQLDTGADLALLSKNTYTSVLGAPKLKPAGIRIVNADGNEIGLLGKLVCDVRFGSKTAKCDFYVTSNTNDLLGLELIDALGFQLPDTSPPTMDCKKATSIQPRPDAYAAEREETLSELQRQFPNVFSEGLGRCTQTQATVVLHPNAHPVFCKARIVAYARKKVNPHLCRLQDRTQRSSGSKLPSFPNPEHIFAALNGGRIFSKIDFSDAFAQIEVAEPFRKLLAINTHRGLFQMNRMPFGLRSAPGTFQKVMEQMLSGYDFAPPYLDDILIASKDIQEHKQHIRQVFERINSFGFKISSDKCELFKPELKYLGKIISAEGQRPDPDKIKALQNMPAPKNQTELRALLGLTTTMVLSSSNSTTSDVRSMLYSSLTRRGVGTLNINMLLSKSSKNCTPTSFSSIMIHQSRSWSLQMPPKMDLVPYSRIFFQMIEKEALGLVFALKKFHFYVFGRNFTLQTDHRPLLSIFGSKKGASTHVANRLQRWAIFMLAYDFTIEYKSTHAFGHADALSRLIDGQRAAQENDLVIAQAHRTESDELIIQAIQGTLLKAEDVRQATAADPIFSQVLQFLDSSWPDYKQLQQNPRELQILVLHKYEIMAVDGILLRNDRVLVPSSLRSIVLSKLHEGHQGTERMRTIARRHVYWPNIDRDIADFVRKCEPCMRLQKAPLKQPLYSWPLAKEPMERVHIDYAGPIDNRMFLVFVDAYSKWPEVYISRTATTEVTIRNLQDIFNRFGNPKKLVSDNGIPVGSLQSNGQAERFVDTLKRQLAKIRSSKNLESALSLFLRTYRFSPLTTGQRDSPAERFLHRMPTTNWDLIKPASLQQRVERNLAMERTFNLHHNAKTRTFHPQQRVWIEDPTAKTTKARWYRGVVLQRKGNVLYKVLLGGRTQTRHANHLRPDDTDVQENDYNTIIEMLGNLHPQVTLPEVEAEQDQVQREPAQATPPSILRRSTRNRAYPLRLSPMFQGNHKIKRAKPLIQEGKVLWEPNHKIKNVHFEV</sequence>
<feature type="compositionally biased region" description="Basic residues" evidence="8">
    <location>
        <begin position="13"/>
        <end position="29"/>
    </location>
</feature>
<dbReference type="GO" id="GO:0008270">
    <property type="term" value="F:zinc ion binding"/>
    <property type="evidence" value="ECO:0007669"/>
    <property type="project" value="InterPro"/>
</dbReference>
<dbReference type="GO" id="GO:0003676">
    <property type="term" value="F:nucleic acid binding"/>
    <property type="evidence" value="ECO:0007669"/>
    <property type="project" value="InterPro"/>
</dbReference>
<dbReference type="Gene3D" id="3.30.420.10">
    <property type="entry name" value="Ribonuclease H-like superfamily/Ribonuclease H"/>
    <property type="match status" value="1"/>
</dbReference>
<evidence type="ECO:0000256" key="5">
    <source>
        <dbReference type="ARBA" id="ARBA00022759"/>
    </source>
</evidence>
<keyword evidence="6" id="KW-0378">Hydrolase</keyword>
<dbReference type="Proteomes" id="UP000887540">
    <property type="component" value="Unplaced"/>
</dbReference>
<keyword evidence="3" id="KW-0548">Nucleotidyltransferase</keyword>
<feature type="region of interest" description="Disordered" evidence="8">
    <location>
        <begin position="1"/>
        <end position="36"/>
    </location>
</feature>
<dbReference type="PROSITE" id="PS50878">
    <property type="entry name" value="RT_POL"/>
    <property type="match status" value="1"/>
</dbReference>
<dbReference type="GO" id="GO:0016787">
    <property type="term" value="F:hydrolase activity"/>
    <property type="evidence" value="ECO:0007669"/>
    <property type="project" value="UniProtKB-KW"/>
</dbReference>
<dbReference type="InterPro" id="IPR036397">
    <property type="entry name" value="RNaseH_sf"/>
</dbReference>
<evidence type="ECO:0000256" key="2">
    <source>
        <dbReference type="ARBA" id="ARBA00022679"/>
    </source>
</evidence>
<organism evidence="11 12">
    <name type="scientific">Acrobeloides nanus</name>
    <dbReference type="NCBI Taxonomy" id="290746"/>
    <lineage>
        <taxon>Eukaryota</taxon>
        <taxon>Metazoa</taxon>
        <taxon>Ecdysozoa</taxon>
        <taxon>Nematoda</taxon>
        <taxon>Chromadorea</taxon>
        <taxon>Rhabditida</taxon>
        <taxon>Tylenchina</taxon>
        <taxon>Cephalobomorpha</taxon>
        <taxon>Cephaloboidea</taxon>
        <taxon>Cephalobidae</taxon>
        <taxon>Acrobeloides</taxon>
    </lineage>
</organism>
<keyword evidence="4" id="KW-0540">Nuclease</keyword>
<dbReference type="SUPFAM" id="SSF53098">
    <property type="entry name" value="Ribonuclease H-like"/>
    <property type="match status" value="1"/>
</dbReference>
<name>A0A914ENR5_9BILA</name>
<dbReference type="GO" id="GO:0015074">
    <property type="term" value="P:DNA integration"/>
    <property type="evidence" value="ECO:0007669"/>
    <property type="project" value="InterPro"/>
</dbReference>
<evidence type="ECO:0000313" key="12">
    <source>
        <dbReference type="WBParaSite" id="ACRNAN_scaffold9883.g8734.t1"/>
    </source>
</evidence>
<evidence type="ECO:0000259" key="10">
    <source>
        <dbReference type="PROSITE" id="PS50994"/>
    </source>
</evidence>
<evidence type="ECO:0000256" key="8">
    <source>
        <dbReference type="SAM" id="MobiDB-lite"/>
    </source>
</evidence>
<dbReference type="InterPro" id="IPR050951">
    <property type="entry name" value="Retrovirus_Pol_polyprotein"/>
</dbReference>
<evidence type="ECO:0000259" key="9">
    <source>
        <dbReference type="PROSITE" id="PS50878"/>
    </source>
</evidence>
<evidence type="ECO:0000256" key="1">
    <source>
        <dbReference type="ARBA" id="ARBA00012493"/>
    </source>
</evidence>
<dbReference type="InterPro" id="IPR012337">
    <property type="entry name" value="RNaseH-like_sf"/>
</dbReference>
<evidence type="ECO:0000256" key="3">
    <source>
        <dbReference type="ARBA" id="ARBA00022695"/>
    </source>
</evidence>
<dbReference type="PROSITE" id="PS50994">
    <property type="entry name" value="INTEGRASE"/>
    <property type="match status" value="1"/>
</dbReference>
<evidence type="ECO:0000256" key="7">
    <source>
        <dbReference type="ARBA" id="ARBA00022918"/>
    </source>
</evidence>
<dbReference type="WBParaSite" id="ACRNAN_scaffold9883.g8734.t1">
    <property type="protein sequence ID" value="ACRNAN_scaffold9883.g8734.t1"/>
    <property type="gene ID" value="ACRNAN_scaffold9883.g8734"/>
</dbReference>